<evidence type="ECO:0000259" key="8">
    <source>
        <dbReference type="PROSITE" id="PS50151"/>
    </source>
</evidence>
<dbReference type="PROSITE" id="PS50165">
    <property type="entry name" value="UVRC"/>
    <property type="match status" value="1"/>
</dbReference>
<evidence type="ECO:0000256" key="6">
    <source>
        <dbReference type="ARBA" id="ARBA00023236"/>
    </source>
</evidence>
<dbReference type="InterPro" id="IPR036876">
    <property type="entry name" value="UVR_dom_sf"/>
</dbReference>
<dbReference type="InterPro" id="IPR001943">
    <property type="entry name" value="UVR_dom"/>
</dbReference>
<dbReference type="PROSITE" id="PS50151">
    <property type="entry name" value="UVR"/>
    <property type="match status" value="1"/>
</dbReference>
<protein>
    <recommendedName>
        <fullName evidence="7">UvrABC system protein C</fullName>
        <shortName evidence="7">Protein UvrC</shortName>
    </recommendedName>
    <alternativeName>
        <fullName evidence="7">Excinuclease ABC subunit C</fullName>
    </alternativeName>
</protein>
<accession>A0A8J6TNI0</accession>
<dbReference type="Gene3D" id="3.30.420.340">
    <property type="entry name" value="UvrC, RNAse H endonuclease domain"/>
    <property type="match status" value="1"/>
</dbReference>
<dbReference type="InterPro" id="IPR047296">
    <property type="entry name" value="GIY-YIG_UvrC_Cho"/>
</dbReference>
<dbReference type="GO" id="GO:0003677">
    <property type="term" value="F:DNA binding"/>
    <property type="evidence" value="ECO:0007669"/>
    <property type="project" value="UniProtKB-UniRule"/>
</dbReference>
<dbReference type="AlphaFoldDB" id="A0A8J6TNI0"/>
<dbReference type="Gene3D" id="4.10.860.10">
    <property type="entry name" value="UVR domain"/>
    <property type="match status" value="1"/>
</dbReference>
<keyword evidence="3 7" id="KW-0228">DNA excision</keyword>
<dbReference type="SMART" id="SM00465">
    <property type="entry name" value="GIYc"/>
    <property type="match status" value="1"/>
</dbReference>
<dbReference type="GO" id="GO:0009432">
    <property type="term" value="P:SOS response"/>
    <property type="evidence" value="ECO:0007669"/>
    <property type="project" value="UniProtKB-UniRule"/>
</dbReference>
<dbReference type="InterPro" id="IPR004791">
    <property type="entry name" value="UvrC"/>
</dbReference>
<organism evidence="11 12">
    <name type="scientific">Candidatus Desulfatibia vada</name>
    <dbReference type="NCBI Taxonomy" id="2841696"/>
    <lineage>
        <taxon>Bacteria</taxon>
        <taxon>Pseudomonadati</taxon>
        <taxon>Thermodesulfobacteriota</taxon>
        <taxon>Desulfobacteria</taxon>
        <taxon>Desulfobacterales</taxon>
        <taxon>Desulfobacterales incertae sedis</taxon>
        <taxon>Candidatus Desulfatibia</taxon>
    </lineage>
</organism>
<dbReference type="InterPro" id="IPR050066">
    <property type="entry name" value="UvrABC_protein_C"/>
</dbReference>
<gene>
    <name evidence="7 11" type="primary">uvrC</name>
    <name evidence="11" type="ORF">H8D96_16790</name>
</gene>
<dbReference type="GO" id="GO:0005737">
    <property type="term" value="C:cytoplasm"/>
    <property type="evidence" value="ECO:0007669"/>
    <property type="project" value="UniProtKB-SubCell"/>
</dbReference>
<comment type="subunit">
    <text evidence="7">Interacts with UvrB in an incision complex.</text>
</comment>
<evidence type="ECO:0000256" key="3">
    <source>
        <dbReference type="ARBA" id="ARBA00022769"/>
    </source>
</evidence>
<dbReference type="SUPFAM" id="SSF47781">
    <property type="entry name" value="RuvA domain 2-like"/>
    <property type="match status" value="1"/>
</dbReference>
<comment type="function">
    <text evidence="7">The UvrABC repair system catalyzes the recognition and processing of DNA lesions. UvrC both incises the 5' and 3' sides of the lesion. The N-terminal half is responsible for the 3' incision and the C-terminal half is responsible for the 5' incision.</text>
</comment>
<feature type="domain" description="GIY-YIG" evidence="9">
    <location>
        <begin position="25"/>
        <end position="108"/>
    </location>
</feature>
<dbReference type="InterPro" id="IPR000305">
    <property type="entry name" value="GIY-YIG_endonuc"/>
</dbReference>
<dbReference type="SUPFAM" id="SSF46600">
    <property type="entry name" value="C-terminal UvrC-binding domain of UvrB"/>
    <property type="match status" value="1"/>
</dbReference>
<keyword evidence="6 7" id="KW-0742">SOS response</keyword>
<evidence type="ECO:0000313" key="11">
    <source>
        <dbReference type="EMBL" id="MBC8433566.1"/>
    </source>
</evidence>
<comment type="caution">
    <text evidence="11">The sequence shown here is derived from an EMBL/GenBank/DDBJ whole genome shotgun (WGS) entry which is preliminary data.</text>
</comment>
<dbReference type="NCBIfam" id="TIGR00194">
    <property type="entry name" value="uvrC"/>
    <property type="match status" value="1"/>
</dbReference>
<dbReference type="NCBIfam" id="NF001824">
    <property type="entry name" value="PRK00558.1-5"/>
    <property type="match status" value="1"/>
</dbReference>
<dbReference type="Pfam" id="PF02151">
    <property type="entry name" value="UVR"/>
    <property type="match status" value="1"/>
</dbReference>
<evidence type="ECO:0000259" key="10">
    <source>
        <dbReference type="PROSITE" id="PS50165"/>
    </source>
</evidence>
<dbReference type="GO" id="GO:0009380">
    <property type="term" value="C:excinuclease repair complex"/>
    <property type="evidence" value="ECO:0007669"/>
    <property type="project" value="InterPro"/>
</dbReference>
<dbReference type="CDD" id="cd10434">
    <property type="entry name" value="GIY-YIG_UvrC_Cho"/>
    <property type="match status" value="1"/>
</dbReference>
<dbReference type="Pfam" id="PF22920">
    <property type="entry name" value="UvrC_RNaseH"/>
    <property type="match status" value="1"/>
</dbReference>
<sequence>METAVKSDNSHPTSDILDKLSRTSAGPGVYLMKDGRGNIIYVGKARNLKKRLHSYFTRFYSSQHPLDIKTGVLVRKITDFDTILTHTEKEALILESNLIKRHKPRYNVILRDDKRYPSLRLDINSIYPILTIVRKLEKDGALYFGPFASASAVHQTLKVIHKTFKLRKCKTKAFQNRSRPCLNHQMGACLAPCCLSVDQDRYQEIVKEVLLFLKGRTPELIKKIKKEMMATAATQDFEKAAVLRDKMFALEKTLEKQVAVTTDFIDRDVLAVARTAESSLITLLFIRGGFLLGTRCFSFSETISTEAEMIGTFIRQYYETTPFIPKEILIPTILEDAPLIKEVLSNIKGQKVRILRPQRGEKSRLVKLAIQNAEDGLKELVASEAVDKDLLSRLQKRLKMKQLPGRIECVDNSNIAGKEAVAAMVVFKKARPAKSAYRRYRIKTAATRDDYACLDEVIKRRFGKGEKSKPYPDVLMVDGGKGQLNIAVAVLKELGLDGNFQILSIAKKDEKKGETQDKIYKPGQVNPVNMGREGDLLLFLQRIRDEAHRFAITFHRRRRSMTFMRSALDTVPGIGQKRKKALLKQFGSIKKIRAATLEELSAVPGMNRSVAENLLTQIPDEESI</sequence>
<proteinExistence type="inferred from homology"/>
<dbReference type="InterPro" id="IPR038476">
    <property type="entry name" value="UvrC_RNase_H_dom_sf"/>
</dbReference>
<evidence type="ECO:0000256" key="5">
    <source>
        <dbReference type="ARBA" id="ARBA00023204"/>
    </source>
</evidence>
<name>A0A8J6TNI0_9BACT</name>
<keyword evidence="2 7" id="KW-0227">DNA damage</keyword>
<dbReference type="GO" id="GO:0009381">
    <property type="term" value="F:excinuclease ABC activity"/>
    <property type="evidence" value="ECO:0007669"/>
    <property type="project" value="UniProtKB-UniRule"/>
</dbReference>
<dbReference type="Gene3D" id="3.40.1440.10">
    <property type="entry name" value="GIY-YIG endonuclease"/>
    <property type="match status" value="1"/>
</dbReference>
<evidence type="ECO:0000256" key="1">
    <source>
        <dbReference type="ARBA" id="ARBA00022490"/>
    </source>
</evidence>
<dbReference type="PROSITE" id="PS50164">
    <property type="entry name" value="GIY_YIG"/>
    <property type="match status" value="1"/>
</dbReference>
<dbReference type="PANTHER" id="PTHR30562:SF1">
    <property type="entry name" value="UVRABC SYSTEM PROTEIN C"/>
    <property type="match status" value="1"/>
</dbReference>
<feature type="domain" description="UvrC family homology region profile" evidence="10">
    <location>
        <begin position="269"/>
        <end position="491"/>
    </location>
</feature>
<dbReference type="Pfam" id="PF08459">
    <property type="entry name" value="UvrC_RNaseH_dom"/>
    <property type="match status" value="1"/>
</dbReference>
<dbReference type="FunFam" id="3.40.1440.10:FF:000001">
    <property type="entry name" value="UvrABC system protein C"/>
    <property type="match status" value="1"/>
</dbReference>
<comment type="similarity">
    <text evidence="7">Belongs to the UvrC family.</text>
</comment>
<comment type="subcellular location">
    <subcellularLocation>
        <location evidence="7">Cytoplasm</location>
    </subcellularLocation>
</comment>
<feature type="domain" description="UVR" evidence="8">
    <location>
        <begin position="218"/>
        <end position="253"/>
    </location>
</feature>
<evidence type="ECO:0000256" key="2">
    <source>
        <dbReference type="ARBA" id="ARBA00022763"/>
    </source>
</evidence>
<dbReference type="InterPro" id="IPR035901">
    <property type="entry name" value="GIY-YIG_endonuc_sf"/>
</dbReference>
<keyword evidence="5 7" id="KW-0234">DNA repair</keyword>
<dbReference type="InterPro" id="IPR001162">
    <property type="entry name" value="UvrC_RNase_H_dom"/>
</dbReference>
<dbReference type="PANTHER" id="PTHR30562">
    <property type="entry name" value="UVRC/OXIDOREDUCTASE"/>
    <property type="match status" value="1"/>
</dbReference>
<evidence type="ECO:0000256" key="4">
    <source>
        <dbReference type="ARBA" id="ARBA00022881"/>
    </source>
</evidence>
<dbReference type="EMBL" id="JACNIG010000309">
    <property type="protein sequence ID" value="MBC8433566.1"/>
    <property type="molecule type" value="Genomic_DNA"/>
</dbReference>
<dbReference type="InterPro" id="IPR010994">
    <property type="entry name" value="RuvA_2-like"/>
</dbReference>
<evidence type="ECO:0000313" key="12">
    <source>
        <dbReference type="Proteomes" id="UP000605201"/>
    </source>
</evidence>
<keyword evidence="1 7" id="KW-0963">Cytoplasm</keyword>
<evidence type="ECO:0000259" key="9">
    <source>
        <dbReference type="PROSITE" id="PS50164"/>
    </source>
</evidence>
<evidence type="ECO:0000256" key="7">
    <source>
        <dbReference type="HAMAP-Rule" id="MF_00203"/>
    </source>
</evidence>
<dbReference type="Pfam" id="PF14520">
    <property type="entry name" value="HHH_5"/>
    <property type="match status" value="1"/>
</dbReference>
<dbReference type="Proteomes" id="UP000605201">
    <property type="component" value="Unassembled WGS sequence"/>
</dbReference>
<dbReference type="HAMAP" id="MF_00203">
    <property type="entry name" value="UvrC"/>
    <property type="match status" value="1"/>
</dbReference>
<dbReference type="Pfam" id="PF01541">
    <property type="entry name" value="GIY-YIG"/>
    <property type="match status" value="1"/>
</dbReference>
<keyword evidence="4 7" id="KW-0267">Excision nuclease</keyword>
<dbReference type="SUPFAM" id="SSF82771">
    <property type="entry name" value="GIY-YIG endonuclease"/>
    <property type="match status" value="1"/>
</dbReference>
<reference evidence="11 12" key="1">
    <citation type="submission" date="2020-08" db="EMBL/GenBank/DDBJ databases">
        <title>Bridging the membrane lipid divide: bacteria of the FCB group superphylum have the potential to synthesize archaeal ether lipids.</title>
        <authorList>
            <person name="Villanueva L."/>
            <person name="Von Meijenfeldt F.A.B."/>
            <person name="Westbye A.B."/>
            <person name="Yadav S."/>
            <person name="Hopmans E.C."/>
            <person name="Dutilh B.E."/>
            <person name="Sinninghe Damste J.S."/>
        </authorList>
    </citation>
    <scope>NUCLEOTIDE SEQUENCE [LARGE SCALE GENOMIC DNA]</scope>
    <source>
        <strain evidence="11">NIOZ-UU17</strain>
    </source>
</reference>
<dbReference type="GO" id="GO:0006289">
    <property type="term" value="P:nucleotide-excision repair"/>
    <property type="evidence" value="ECO:0007669"/>
    <property type="project" value="UniProtKB-UniRule"/>
</dbReference>
<dbReference type="Gene3D" id="1.10.150.20">
    <property type="entry name" value="5' to 3' exonuclease, C-terminal subdomain"/>
    <property type="match status" value="1"/>
</dbReference>